<dbReference type="Proteomes" id="UP000198589">
    <property type="component" value="Unassembled WGS sequence"/>
</dbReference>
<dbReference type="GO" id="GO:0003677">
    <property type="term" value="F:DNA binding"/>
    <property type="evidence" value="ECO:0007669"/>
    <property type="project" value="UniProtKB-KW"/>
</dbReference>
<evidence type="ECO:0000313" key="2">
    <source>
        <dbReference type="EMBL" id="SFE83431.1"/>
    </source>
</evidence>
<reference evidence="3" key="1">
    <citation type="submission" date="2016-10" db="EMBL/GenBank/DDBJ databases">
        <authorList>
            <person name="Varghese N."/>
            <person name="Submissions S."/>
        </authorList>
    </citation>
    <scope>NUCLEOTIDE SEQUENCE [LARGE SCALE GENOMIC DNA]</scope>
    <source>
        <strain evidence="3">DSM 46838</strain>
    </source>
</reference>
<dbReference type="SUPFAM" id="SSF46785">
    <property type="entry name" value="Winged helix' DNA-binding domain"/>
    <property type="match status" value="1"/>
</dbReference>
<dbReference type="PANTHER" id="PTHR33164:SF103">
    <property type="entry name" value="REGULATORY PROTEIN MARR"/>
    <property type="match status" value="1"/>
</dbReference>
<evidence type="ECO:0000259" key="1">
    <source>
        <dbReference type="PROSITE" id="PS50995"/>
    </source>
</evidence>
<dbReference type="AlphaFoldDB" id="A0A1I2DT75"/>
<dbReference type="InterPro" id="IPR000835">
    <property type="entry name" value="HTH_MarR-typ"/>
</dbReference>
<gene>
    <name evidence="2" type="ORF">SAMN05216574_106106</name>
</gene>
<evidence type="ECO:0000313" key="3">
    <source>
        <dbReference type="Proteomes" id="UP000198589"/>
    </source>
</evidence>
<dbReference type="PANTHER" id="PTHR33164">
    <property type="entry name" value="TRANSCRIPTIONAL REGULATOR, MARR FAMILY"/>
    <property type="match status" value="1"/>
</dbReference>
<name>A0A1I2DT75_9ACTN</name>
<organism evidence="2 3">
    <name type="scientific">Blastococcus tunisiensis</name>
    <dbReference type="NCBI Taxonomy" id="1798228"/>
    <lineage>
        <taxon>Bacteria</taxon>
        <taxon>Bacillati</taxon>
        <taxon>Actinomycetota</taxon>
        <taxon>Actinomycetes</taxon>
        <taxon>Geodermatophilales</taxon>
        <taxon>Geodermatophilaceae</taxon>
        <taxon>Blastococcus</taxon>
    </lineage>
</organism>
<dbReference type="GO" id="GO:0003700">
    <property type="term" value="F:DNA-binding transcription factor activity"/>
    <property type="evidence" value="ECO:0007669"/>
    <property type="project" value="InterPro"/>
</dbReference>
<keyword evidence="3" id="KW-1185">Reference proteome</keyword>
<sequence length="148" mass="15583">MDDADVDRTLLGAVRLAMAVSVRAADAVGDVSAVQLRALAVLRGGPGANLGRLAEGLGITMSTSSRLVDRLVAGGLVERRPSPQTRREISLFLTQVGRTTLERYDRLRLEQVHECLHRVPDVEREGVVAALAVLVGAGDAGPALDPPG</sequence>
<dbReference type="Gene3D" id="1.10.10.10">
    <property type="entry name" value="Winged helix-like DNA-binding domain superfamily/Winged helix DNA-binding domain"/>
    <property type="match status" value="1"/>
</dbReference>
<accession>A0A1I2DT75</accession>
<dbReference type="EMBL" id="FOND01000006">
    <property type="protein sequence ID" value="SFE83431.1"/>
    <property type="molecule type" value="Genomic_DNA"/>
</dbReference>
<keyword evidence="2" id="KW-0238">DNA-binding</keyword>
<dbReference type="Pfam" id="PF12802">
    <property type="entry name" value="MarR_2"/>
    <property type="match status" value="1"/>
</dbReference>
<dbReference type="InterPro" id="IPR039422">
    <property type="entry name" value="MarR/SlyA-like"/>
</dbReference>
<dbReference type="STRING" id="1798228.SAMN05216574_106106"/>
<dbReference type="GO" id="GO:0006950">
    <property type="term" value="P:response to stress"/>
    <property type="evidence" value="ECO:0007669"/>
    <property type="project" value="TreeGrafter"/>
</dbReference>
<dbReference type="InterPro" id="IPR036388">
    <property type="entry name" value="WH-like_DNA-bd_sf"/>
</dbReference>
<protein>
    <submittedName>
        <fullName evidence="2">DNA-binding transcriptional regulator, MarR family</fullName>
    </submittedName>
</protein>
<dbReference type="RefSeq" id="WP_175527199.1">
    <property type="nucleotide sequence ID" value="NZ_FOND01000006.1"/>
</dbReference>
<proteinExistence type="predicted"/>
<dbReference type="PROSITE" id="PS50995">
    <property type="entry name" value="HTH_MARR_2"/>
    <property type="match status" value="1"/>
</dbReference>
<feature type="domain" description="HTH marR-type" evidence="1">
    <location>
        <begin position="3"/>
        <end position="136"/>
    </location>
</feature>
<dbReference type="InterPro" id="IPR036390">
    <property type="entry name" value="WH_DNA-bd_sf"/>
</dbReference>
<dbReference type="SMART" id="SM00347">
    <property type="entry name" value="HTH_MARR"/>
    <property type="match status" value="1"/>
</dbReference>